<feature type="chain" id="PRO_5020681102" evidence="4">
    <location>
        <begin position="35"/>
        <end position="265"/>
    </location>
</feature>
<comment type="caution">
    <text evidence="5">The sequence shown here is derived from an EMBL/GenBank/DDBJ whole genome shotgun (WGS) entry which is preliminary data.</text>
</comment>
<keyword evidence="2 3" id="KW-0802">TPR repeat</keyword>
<sequence length="265" mass="29652">MHHMLETKTAGCRIKSFAIVALLLLLSGCAGQQAQPKTQEQVDARGRAVIHAELGANYYSRGQYGVAIAELNDAISSDPSYGASYNILGLVHMELHEDDLAVRNFEKALNLNPNDSDAHNNYGWFLCQRNRVDESIKHFMSAVKNPLYQTPEKSYLNAGLCLVKKKDMAGAEDFFLKVIKRQPQNAQALYELANISYSRGQYIEAKAYLSQFSQDLQDSAESLWLSLRVARKLGDRNSESSYGLQLRRKFPSSPQAQALVSGHYE</sequence>
<evidence type="ECO:0000313" key="6">
    <source>
        <dbReference type="Proteomes" id="UP000295367"/>
    </source>
</evidence>
<evidence type="ECO:0000256" key="3">
    <source>
        <dbReference type="PROSITE-ProRule" id="PRU00339"/>
    </source>
</evidence>
<dbReference type="Pfam" id="PF13431">
    <property type="entry name" value="TPR_17"/>
    <property type="match status" value="2"/>
</dbReference>
<evidence type="ECO:0000256" key="1">
    <source>
        <dbReference type="ARBA" id="ARBA00022737"/>
    </source>
</evidence>
<dbReference type="InterPro" id="IPR013360">
    <property type="entry name" value="Pilus_4_PilW"/>
</dbReference>
<keyword evidence="6" id="KW-1185">Reference proteome</keyword>
<dbReference type="RefSeq" id="WP_223272278.1">
    <property type="nucleotide sequence ID" value="NZ_SMCO01000005.1"/>
</dbReference>
<dbReference type="PANTHER" id="PTHR44943">
    <property type="entry name" value="CELLULOSE SYNTHASE OPERON PROTEIN C"/>
    <property type="match status" value="1"/>
</dbReference>
<dbReference type="PROSITE" id="PS50005">
    <property type="entry name" value="TPR"/>
    <property type="match status" value="3"/>
</dbReference>
<dbReference type="SUPFAM" id="SSF48452">
    <property type="entry name" value="TPR-like"/>
    <property type="match status" value="1"/>
</dbReference>
<feature type="repeat" description="TPR" evidence="3">
    <location>
        <begin position="152"/>
        <end position="185"/>
    </location>
</feature>
<dbReference type="PANTHER" id="PTHR44943:SF8">
    <property type="entry name" value="TPR REPEAT-CONTAINING PROTEIN MJ0263"/>
    <property type="match status" value="1"/>
</dbReference>
<dbReference type="InterPro" id="IPR051685">
    <property type="entry name" value="Ycf3/AcsC/BcsC/TPR_MFPF"/>
</dbReference>
<evidence type="ECO:0000256" key="4">
    <source>
        <dbReference type="SAM" id="SignalP"/>
    </source>
</evidence>
<accession>A0A4R3Y7B4</accession>
<evidence type="ECO:0000313" key="5">
    <source>
        <dbReference type="EMBL" id="TCV87401.1"/>
    </source>
</evidence>
<dbReference type="NCBIfam" id="TIGR02521">
    <property type="entry name" value="type_IV_pilW"/>
    <property type="match status" value="1"/>
</dbReference>
<feature type="repeat" description="TPR" evidence="3">
    <location>
        <begin position="48"/>
        <end position="81"/>
    </location>
</feature>
<keyword evidence="4" id="KW-0732">Signal</keyword>
<reference evidence="5 6" key="1">
    <citation type="submission" date="2019-03" db="EMBL/GenBank/DDBJ databases">
        <title>Genomic Encyclopedia of Type Strains, Phase IV (KMG-IV): sequencing the most valuable type-strain genomes for metagenomic binning, comparative biology and taxonomic classification.</title>
        <authorList>
            <person name="Goeker M."/>
        </authorList>
    </citation>
    <scope>NUCLEOTIDE SEQUENCE [LARGE SCALE GENOMIC DNA]</scope>
    <source>
        <strain evidence="5 6">DSM 100309</strain>
    </source>
</reference>
<dbReference type="InterPro" id="IPR019734">
    <property type="entry name" value="TPR_rpt"/>
</dbReference>
<dbReference type="EMBL" id="SMCO01000005">
    <property type="protein sequence ID" value="TCV87401.1"/>
    <property type="molecule type" value="Genomic_DNA"/>
</dbReference>
<dbReference type="SMART" id="SM00028">
    <property type="entry name" value="TPR"/>
    <property type="match status" value="4"/>
</dbReference>
<dbReference type="Gene3D" id="1.25.40.10">
    <property type="entry name" value="Tetratricopeptide repeat domain"/>
    <property type="match status" value="1"/>
</dbReference>
<evidence type="ECO:0000256" key="2">
    <source>
        <dbReference type="ARBA" id="ARBA00022803"/>
    </source>
</evidence>
<organism evidence="5 6">
    <name type="scientific">Sulfurirhabdus autotrophica</name>
    <dbReference type="NCBI Taxonomy" id="1706046"/>
    <lineage>
        <taxon>Bacteria</taxon>
        <taxon>Pseudomonadati</taxon>
        <taxon>Pseudomonadota</taxon>
        <taxon>Betaproteobacteria</taxon>
        <taxon>Nitrosomonadales</taxon>
        <taxon>Sulfuricellaceae</taxon>
        <taxon>Sulfurirhabdus</taxon>
    </lineage>
</organism>
<dbReference type="InterPro" id="IPR011990">
    <property type="entry name" value="TPR-like_helical_dom_sf"/>
</dbReference>
<dbReference type="AlphaFoldDB" id="A0A4R3Y7B4"/>
<dbReference type="Proteomes" id="UP000295367">
    <property type="component" value="Unassembled WGS sequence"/>
</dbReference>
<feature type="repeat" description="TPR" evidence="3">
    <location>
        <begin position="82"/>
        <end position="115"/>
    </location>
</feature>
<keyword evidence="1" id="KW-0677">Repeat</keyword>
<protein>
    <submittedName>
        <fullName evidence="5">Type IV pilus assembly protein PilF</fullName>
    </submittedName>
</protein>
<feature type="signal peptide" evidence="4">
    <location>
        <begin position="1"/>
        <end position="34"/>
    </location>
</feature>
<proteinExistence type="predicted"/>
<gene>
    <name evidence="5" type="ORF">EDC63_10570</name>
</gene>
<name>A0A4R3Y7B4_9PROT</name>